<dbReference type="AlphaFoldDB" id="A0ABD2PIU2"/>
<feature type="domain" description="Fibronectin type-III" evidence="1">
    <location>
        <begin position="60"/>
        <end position="154"/>
    </location>
</feature>
<dbReference type="CDD" id="cd00063">
    <property type="entry name" value="FN3"/>
    <property type="match status" value="1"/>
</dbReference>
<evidence type="ECO:0000313" key="2">
    <source>
        <dbReference type="EMBL" id="KAL3307304.1"/>
    </source>
</evidence>
<accession>A0ABD2PIU2</accession>
<organism evidence="2 3">
    <name type="scientific">Cichlidogyrus casuarinus</name>
    <dbReference type="NCBI Taxonomy" id="1844966"/>
    <lineage>
        <taxon>Eukaryota</taxon>
        <taxon>Metazoa</taxon>
        <taxon>Spiralia</taxon>
        <taxon>Lophotrochozoa</taxon>
        <taxon>Platyhelminthes</taxon>
        <taxon>Monogenea</taxon>
        <taxon>Monopisthocotylea</taxon>
        <taxon>Dactylogyridea</taxon>
        <taxon>Ancyrocephalidae</taxon>
        <taxon>Cichlidogyrus</taxon>
    </lineage>
</organism>
<gene>
    <name evidence="2" type="ORF">Ciccas_014186</name>
</gene>
<dbReference type="EMBL" id="JBJKFK010007722">
    <property type="protein sequence ID" value="KAL3307304.1"/>
    <property type="molecule type" value="Genomic_DNA"/>
</dbReference>
<proteinExistence type="predicted"/>
<comment type="caution">
    <text evidence="2">The sequence shown here is derived from an EMBL/GenBank/DDBJ whole genome shotgun (WGS) entry which is preliminary data.</text>
</comment>
<dbReference type="Proteomes" id="UP001626550">
    <property type="component" value="Unassembled WGS sequence"/>
</dbReference>
<dbReference type="Gene3D" id="2.60.40.10">
    <property type="entry name" value="Immunoglobulins"/>
    <property type="match status" value="1"/>
</dbReference>
<dbReference type="InterPro" id="IPR036116">
    <property type="entry name" value="FN3_sf"/>
</dbReference>
<dbReference type="SUPFAM" id="SSF49265">
    <property type="entry name" value="Fibronectin type III"/>
    <property type="match status" value="1"/>
</dbReference>
<protein>
    <recommendedName>
        <fullName evidence="1">Fibronectin type-III domain-containing protein</fullName>
    </recommendedName>
</protein>
<dbReference type="InterPro" id="IPR003961">
    <property type="entry name" value="FN3_dom"/>
</dbReference>
<name>A0ABD2PIU2_9PLAT</name>
<evidence type="ECO:0000313" key="3">
    <source>
        <dbReference type="Proteomes" id="UP001626550"/>
    </source>
</evidence>
<sequence length="196" mass="21938">MRRRIHHSNCSTVNQRALGLFLSAVFCLGWAEIALHCCCFLCVTVLGAEYEFRLSAENNIGTGSEVEARISLPTRVSWKPPKAKFQNGHIMAYDVRIYQVDQEDATEKIYTVTDKAQFSFLALKPGTYHCFIRARNSAGAGMWTDRVEIPIPAQARELHLVGGIPASSCYSDSEEFHPMPEKSLAKCVKDLRPCPL</sequence>
<dbReference type="PROSITE" id="PS50853">
    <property type="entry name" value="FN3"/>
    <property type="match status" value="1"/>
</dbReference>
<dbReference type="InterPro" id="IPR013783">
    <property type="entry name" value="Ig-like_fold"/>
</dbReference>
<reference evidence="2 3" key="1">
    <citation type="submission" date="2024-11" db="EMBL/GenBank/DDBJ databases">
        <title>Adaptive evolution of stress response genes in parasites aligns with host niche diversity.</title>
        <authorList>
            <person name="Hahn C."/>
            <person name="Resl P."/>
        </authorList>
    </citation>
    <scope>NUCLEOTIDE SEQUENCE [LARGE SCALE GENOMIC DNA]</scope>
    <source>
        <strain evidence="2">EGGRZ-B1_66</strain>
        <tissue evidence="2">Body</tissue>
    </source>
</reference>
<keyword evidence="3" id="KW-1185">Reference proteome</keyword>
<evidence type="ECO:0000259" key="1">
    <source>
        <dbReference type="PROSITE" id="PS50853"/>
    </source>
</evidence>
<dbReference type="Pfam" id="PF00041">
    <property type="entry name" value="fn3"/>
    <property type="match status" value="1"/>
</dbReference>